<dbReference type="GO" id="GO:0045490">
    <property type="term" value="P:pectin catabolic process"/>
    <property type="evidence" value="ECO:0007669"/>
    <property type="project" value="TreeGrafter"/>
</dbReference>
<dbReference type="SUPFAM" id="SSF51445">
    <property type="entry name" value="(Trans)glycosidases"/>
    <property type="match status" value="1"/>
</dbReference>
<keyword evidence="4 6" id="KW-0378">Hydrolase</keyword>
<evidence type="ECO:0000313" key="8">
    <source>
        <dbReference type="Proteomes" id="UP000076727"/>
    </source>
</evidence>
<dbReference type="OrthoDB" id="110914at2759"/>
<evidence type="ECO:0000256" key="5">
    <source>
        <dbReference type="ARBA" id="ARBA00023295"/>
    </source>
</evidence>
<dbReference type="InterPro" id="IPR017853">
    <property type="entry name" value="GH"/>
</dbReference>
<keyword evidence="5 6" id="KW-0326">Glycosidase</keyword>
<proteinExistence type="inferred from homology"/>
<keyword evidence="8" id="KW-1185">Reference proteome</keyword>
<dbReference type="InterPro" id="IPR011683">
    <property type="entry name" value="Glyco_hydro_53"/>
</dbReference>
<comment type="catalytic activity">
    <reaction evidence="1 6">
        <text>The enzyme specifically hydrolyzes (1-&gt;4)-beta-D-galactosidic linkages in type I arabinogalactans.</text>
        <dbReference type="EC" id="3.2.1.89"/>
    </reaction>
</comment>
<dbReference type="Pfam" id="PF07745">
    <property type="entry name" value="Glyco_hydro_53"/>
    <property type="match status" value="1"/>
</dbReference>
<feature type="signal peptide" evidence="6">
    <location>
        <begin position="1"/>
        <end position="18"/>
    </location>
</feature>
<accession>A0A165S388</accession>
<dbReference type="GO" id="GO:0031218">
    <property type="term" value="F:arabinogalactan endo-1,4-beta-galactosidase activity"/>
    <property type="evidence" value="ECO:0007669"/>
    <property type="project" value="UniProtKB-EC"/>
</dbReference>
<dbReference type="PANTHER" id="PTHR34983">
    <property type="entry name" value="ARABINOGALACTAN ENDO-BETA-1,4-GALACTANASE A"/>
    <property type="match status" value="1"/>
</dbReference>
<dbReference type="Proteomes" id="UP000076727">
    <property type="component" value="Unassembled WGS sequence"/>
</dbReference>
<comment type="similarity">
    <text evidence="2 6">Belongs to the glycosyl hydrolase 53 family.</text>
</comment>
<dbReference type="Gene3D" id="3.20.20.80">
    <property type="entry name" value="Glycosidases"/>
    <property type="match status" value="1"/>
</dbReference>
<evidence type="ECO:0000256" key="4">
    <source>
        <dbReference type="ARBA" id="ARBA00022801"/>
    </source>
</evidence>
<evidence type="ECO:0000313" key="7">
    <source>
        <dbReference type="EMBL" id="KZT71475.1"/>
    </source>
</evidence>
<dbReference type="AlphaFoldDB" id="A0A165S388"/>
<gene>
    <name evidence="7" type="ORF">DAEQUDRAFT_665954</name>
</gene>
<sequence length="344" mass="37177">MRTVPFLLIAAIGRVTSALTYRAADISSLILIEESGVEYSQNGVVRSFENILVENGMTTARVRIWTAGQYSLAYGLAMGERIKNAGLTLHVDLHYSDTWADPGHQAIPSGWPTTLSGLNTQIYQYTQSVVQAFMDQGTPIDILQVGNEINSGLLWPVGEISVNGFDGLSQLLYSAIYGGLSAGSPKILIHLANGWDWADLQYWWEGVFGIQGALTPSEVDIMGVSFYPFYGTNATLANLKSSLTNLTSEFGKPVVVAETDWPVSCSGVTLSEPEIPVSVQGQEEWTGDIKNVLTTLPDSLGEGIYYWEPGWIGSAALGSSCSDNLLVDETGAVRQSINIFSADM</sequence>
<dbReference type="STRING" id="1314783.A0A165S388"/>
<evidence type="ECO:0000256" key="6">
    <source>
        <dbReference type="RuleBase" id="RU361192"/>
    </source>
</evidence>
<dbReference type="GO" id="GO:0015926">
    <property type="term" value="F:glucosidase activity"/>
    <property type="evidence" value="ECO:0007669"/>
    <property type="project" value="InterPro"/>
</dbReference>
<reference evidence="7 8" key="1">
    <citation type="journal article" date="2016" name="Mol. Biol. Evol.">
        <title>Comparative Genomics of Early-Diverging Mushroom-Forming Fungi Provides Insights into the Origins of Lignocellulose Decay Capabilities.</title>
        <authorList>
            <person name="Nagy L.G."/>
            <person name="Riley R."/>
            <person name="Tritt A."/>
            <person name="Adam C."/>
            <person name="Daum C."/>
            <person name="Floudas D."/>
            <person name="Sun H."/>
            <person name="Yadav J.S."/>
            <person name="Pangilinan J."/>
            <person name="Larsson K.H."/>
            <person name="Matsuura K."/>
            <person name="Barry K."/>
            <person name="Labutti K."/>
            <person name="Kuo R."/>
            <person name="Ohm R.A."/>
            <person name="Bhattacharya S.S."/>
            <person name="Shirouzu T."/>
            <person name="Yoshinaga Y."/>
            <person name="Martin F.M."/>
            <person name="Grigoriev I.V."/>
            <person name="Hibbett D.S."/>
        </authorList>
    </citation>
    <scope>NUCLEOTIDE SEQUENCE [LARGE SCALE GENOMIC DNA]</scope>
    <source>
        <strain evidence="7 8">L-15889</strain>
    </source>
</reference>
<name>A0A165S388_9APHY</name>
<dbReference type="EMBL" id="KV429045">
    <property type="protein sequence ID" value="KZT71475.1"/>
    <property type="molecule type" value="Genomic_DNA"/>
</dbReference>
<evidence type="ECO:0000256" key="1">
    <source>
        <dbReference type="ARBA" id="ARBA00001695"/>
    </source>
</evidence>
<keyword evidence="6" id="KW-0732">Signal</keyword>
<dbReference type="PANTHER" id="PTHR34983:SF1">
    <property type="entry name" value="ARABINOGALACTAN ENDO-BETA-1,4-GALACTANASE A"/>
    <property type="match status" value="1"/>
</dbReference>
<evidence type="ECO:0000256" key="2">
    <source>
        <dbReference type="ARBA" id="ARBA00010687"/>
    </source>
</evidence>
<organism evidence="7 8">
    <name type="scientific">Daedalea quercina L-15889</name>
    <dbReference type="NCBI Taxonomy" id="1314783"/>
    <lineage>
        <taxon>Eukaryota</taxon>
        <taxon>Fungi</taxon>
        <taxon>Dikarya</taxon>
        <taxon>Basidiomycota</taxon>
        <taxon>Agaricomycotina</taxon>
        <taxon>Agaricomycetes</taxon>
        <taxon>Polyporales</taxon>
        <taxon>Fomitopsis</taxon>
    </lineage>
</organism>
<protein>
    <recommendedName>
        <fullName evidence="3 6">Arabinogalactan endo-beta-1,4-galactanase</fullName>
        <ecNumber evidence="3 6">3.2.1.89</ecNumber>
    </recommendedName>
</protein>
<evidence type="ECO:0000256" key="3">
    <source>
        <dbReference type="ARBA" id="ARBA00012556"/>
    </source>
</evidence>
<feature type="chain" id="PRO_5007748556" description="Arabinogalactan endo-beta-1,4-galactanase" evidence="6">
    <location>
        <begin position="19"/>
        <end position="344"/>
    </location>
</feature>
<dbReference type="EC" id="3.2.1.89" evidence="3 6"/>